<dbReference type="PANTHER" id="PTHR33121:SF23">
    <property type="entry name" value="CYCLIC DI-GMP PHOSPHODIESTERASE PDEB"/>
    <property type="match status" value="1"/>
</dbReference>
<dbReference type="InterPro" id="IPR035919">
    <property type="entry name" value="EAL_sf"/>
</dbReference>
<dbReference type="SUPFAM" id="SSF55073">
    <property type="entry name" value="Nucleotide cyclase"/>
    <property type="match status" value="1"/>
</dbReference>
<dbReference type="EMBL" id="CP157743">
    <property type="protein sequence ID" value="XBS19554.1"/>
    <property type="molecule type" value="Genomic_DNA"/>
</dbReference>
<dbReference type="PROSITE" id="PS50887">
    <property type="entry name" value="GGDEF"/>
    <property type="match status" value="1"/>
</dbReference>
<dbReference type="SUPFAM" id="SSF141868">
    <property type="entry name" value="EAL domain-like"/>
    <property type="match status" value="1"/>
</dbReference>
<gene>
    <name evidence="3" type="ORF">Q9L42_014460</name>
</gene>
<dbReference type="InterPro" id="IPR043128">
    <property type="entry name" value="Rev_trsase/Diguanyl_cyclase"/>
</dbReference>
<dbReference type="SMART" id="SM00052">
    <property type="entry name" value="EAL"/>
    <property type="match status" value="1"/>
</dbReference>
<dbReference type="InterPro" id="IPR029787">
    <property type="entry name" value="Nucleotide_cyclase"/>
</dbReference>
<dbReference type="Proteomes" id="UP001225378">
    <property type="component" value="Chromosome"/>
</dbReference>
<proteinExistence type="predicted"/>
<sequence>MNLMRFFRGRVSMPGAATTDSGVCFIGELKRFFLQNNRIRTLALIELNNAYQVARLIQGNEAEDQLITTVERYIFTFLRDYDCEIAVKIEPNRFAVVLNHDAKAVLGIFETLAETMDQLEVSIADKTYYPKVMTGITPLTPEYRSAELAFSAADEALYQARRMGNSIVKLLLPDDDKLHRYTKSLRLLPVLREGLLKKSFVFYAQPIIPINAENNMSKAEILLRYKAADGRILPPREYLYTAALFNVSREVDLYVLEHCCRFLRDQPSDTAYSINISGATVRYPPFFDKVKQCIRFYGVDSEQICFEITENVADQDYHQASLLMYRLKNELGCQLSLDDIGIGSSNLANLPKYDVDYLKIDGSFVQTLLTEPYSEQVVRFIDAAAKLHQKFSVAEYVEHPMQLQKLNDIGVDYAQGYLTGKPEMLFDCSLD</sequence>
<dbReference type="InterPro" id="IPR001633">
    <property type="entry name" value="EAL_dom"/>
</dbReference>
<dbReference type="GO" id="GO:0071111">
    <property type="term" value="F:cyclic-guanylate-specific phosphodiesterase activity"/>
    <property type="evidence" value="ECO:0007669"/>
    <property type="project" value="InterPro"/>
</dbReference>
<dbReference type="AlphaFoldDB" id="A0AAU7NRH0"/>
<dbReference type="PROSITE" id="PS50883">
    <property type="entry name" value="EAL"/>
    <property type="match status" value="1"/>
</dbReference>
<dbReference type="Gene3D" id="3.20.20.450">
    <property type="entry name" value="EAL domain"/>
    <property type="match status" value="1"/>
</dbReference>
<evidence type="ECO:0000313" key="3">
    <source>
        <dbReference type="EMBL" id="XBS19554.1"/>
    </source>
</evidence>
<dbReference type="PANTHER" id="PTHR33121">
    <property type="entry name" value="CYCLIC DI-GMP PHOSPHODIESTERASE PDEF"/>
    <property type="match status" value="1"/>
</dbReference>
<keyword evidence="4" id="KW-1185">Reference proteome</keyword>
<evidence type="ECO:0000313" key="4">
    <source>
        <dbReference type="Proteomes" id="UP001225378"/>
    </source>
</evidence>
<protein>
    <submittedName>
        <fullName evidence="3">GGDEF domain-containing protein</fullName>
    </submittedName>
</protein>
<evidence type="ECO:0000259" key="2">
    <source>
        <dbReference type="PROSITE" id="PS50887"/>
    </source>
</evidence>
<dbReference type="KEGG" id="mech:Q9L42_014460"/>
<accession>A0AAU7NRH0</accession>
<dbReference type="Pfam" id="PF00990">
    <property type="entry name" value="GGDEF"/>
    <property type="match status" value="1"/>
</dbReference>
<dbReference type="CDD" id="cd01948">
    <property type="entry name" value="EAL"/>
    <property type="match status" value="1"/>
</dbReference>
<feature type="domain" description="GGDEF" evidence="2">
    <location>
        <begin position="38"/>
        <end position="173"/>
    </location>
</feature>
<evidence type="ECO:0000259" key="1">
    <source>
        <dbReference type="PROSITE" id="PS50883"/>
    </source>
</evidence>
<reference evidence="3 4" key="1">
    <citation type="journal article" date="2024" name="Microbiology">
        <title>Methylomarinum rosea sp. nov., a novel halophilic methanotrophic bacterium from the hypersaline Lake Elton.</title>
        <authorList>
            <person name="Suleimanov R.Z."/>
            <person name="Oshkin I.Y."/>
            <person name="Danilova O.V."/>
            <person name="Suzina N.E."/>
            <person name="Dedysh S.N."/>
        </authorList>
    </citation>
    <scope>NUCLEOTIDE SEQUENCE [LARGE SCALE GENOMIC DNA]</scope>
    <source>
        <strain evidence="3 4">Ch1-1</strain>
    </source>
</reference>
<dbReference type="Pfam" id="PF00563">
    <property type="entry name" value="EAL"/>
    <property type="match status" value="1"/>
</dbReference>
<feature type="domain" description="EAL" evidence="1">
    <location>
        <begin position="184"/>
        <end position="431"/>
    </location>
</feature>
<organism evidence="3 4">
    <name type="scientific">Methylomarinum roseum</name>
    <dbReference type="NCBI Taxonomy" id="3067653"/>
    <lineage>
        <taxon>Bacteria</taxon>
        <taxon>Pseudomonadati</taxon>
        <taxon>Pseudomonadota</taxon>
        <taxon>Gammaproteobacteria</taxon>
        <taxon>Methylococcales</taxon>
        <taxon>Methylococcaceae</taxon>
        <taxon>Methylomarinum</taxon>
    </lineage>
</organism>
<dbReference type="InterPro" id="IPR050706">
    <property type="entry name" value="Cyclic-di-GMP_PDE-like"/>
</dbReference>
<dbReference type="RefSeq" id="WP_305907700.1">
    <property type="nucleotide sequence ID" value="NZ_CP157743.1"/>
</dbReference>
<dbReference type="InterPro" id="IPR000160">
    <property type="entry name" value="GGDEF_dom"/>
</dbReference>
<dbReference type="Gene3D" id="3.30.70.270">
    <property type="match status" value="1"/>
</dbReference>
<name>A0AAU7NRH0_9GAMM</name>